<accession>A0ABR7XVD0</accession>
<keyword evidence="2" id="KW-1185">Reference proteome</keyword>
<dbReference type="Proteomes" id="UP000651112">
    <property type="component" value="Unassembled WGS sequence"/>
</dbReference>
<dbReference type="EMBL" id="JACNYL010000003">
    <property type="protein sequence ID" value="MBD1423005.1"/>
    <property type="molecule type" value="Genomic_DNA"/>
</dbReference>
<proteinExistence type="predicted"/>
<organism evidence="1 2">
    <name type="scientific">Sphingobacterium chuzhouense</name>
    <dbReference type="NCBI Taxonomy" id="1742264"/>
    <lineage>
        <taxon>Bacteria</taxon>
        <taxon>Pseudomonadati</taxon>
        <taxon>Bacteroidota</taxon>
        <taxon>Sphingobacteriia</taxon>
        <taxon>Sphingobacteriales</taxon>
        <taxon>Sphingobacteriaceae</taxon>
        <taxon>Sphingobacterium</taxon>
    </lineage>
</organism>
<dbReference type="InterPro" id="IPR025921">
    <property type="entry name" value="HmuY"/>
</dbReference>
<evidence type="ECO:0000313" key="2">
    <source>
        <dbReference type="Proteomes" id="UP000651112"/>
    </source>
</evidence>
<reference evidence="1 2" key="1">
    <citation type="submission" date="2020-08" db="EMBL/GenBank/DDBJ databases">
        <title>Sphingobacterium sp. DN00404 isolated from aquaculture water.</title>
        <authorList>
            <person name="Zhang M."/>
        </authorList>
    </citation>
    <scope>NUCLEOTIDE SEQUENCE [LARGE SCALE GENOMIC DNA]</scope>
    <source>
        <strain evidence="1 2">KCTC 42746</strain>
    </source>
</reference>
<comment type="caution">
    <text evidence="1">The sequence shown here is derived from an EMBL/GenBank/DDBJ whole genome shotgun (WGS) entry which is preliminary data.</text>
</comment>
<evidence type="ECO:0000313" key="1">
    <source>
        <dbReference type="EMBL" id="MBD1423005.1"/>
    </source>
</evidence>
<sequence length="263" mass="30046">MIIFKKIQINTIMMKTRNMIISELKPIIALGKLGGCLFCIIVLLAMQACGKDDDAAPPLEDGRSIVIYDLPGDTEASMGEDVDGKEQRDAYTFLFRFRDQRQIWIKTKEDSLKWLKTLDWDIAFTREYNSEVHINNAQHTRSPGFDGPATNTAVTMINQPYDAVTTAPSDEEFDKSDIDRIGWAFSESSSGWFRYSLDTHLMQPLPNRTYIIRLPSGKYAKLQLINAYKGNPPVVTNMNWPAPYFTFRYYVQEDGSKNLKTSE</sequence>
<gene>
    <name evidence="1" type="ORF">H8B21_15650</name>
</gene>
<protein>
    <submittedName>
        <fullName evidence="1">HmuY family protein</fullName>
    </submittedName>
</protein>
<dbReference type="CDD" id="cd12105">
    <property type="entry name" value="HmuY"/>
    <property type="match status" value="1"/>
</dbReference>
<name>A0ABR7XVD0_9SPHI</name>